<accession>Q2SFU2</accession>
<dbReference type="KEGG" id="hch:HCH_03749"/>
<name>Q2SFU2_HAHCH</name>
<feature type="chain" id="PRO_5004215394" evidence="1">
    <location>
        <begin position="26"/>
        <end position="168"/>
    </location>
</feature>
<dbReference type="EMBL" id="CP000155">
    <property type="protein sequence ID" value="ABC30482.1"/>
    <property type="molecule type" value="Genomic_DNA"/>
</dbReference>
<organism evidence="2 3">
    <name type="scientific">Hahella chejuensis (strain KCTC 2396)</name>
    <dbReference type="NCBI Taxonomy" id="349521"/>
    <lineage>
        <taxon>Bacteria</taxon>
        <taxon>Pseudomonadati</taxon>
        <taxon>Pseudomonadota</taxon>
        <taxon>Gammaproteobacteria</taxon>
        <taxon>Oceanospirillales</taxon>
        <taxon>Hahellaceae</taxon>
        <taxon>Hahella</taxon>
    </lineage>
</organism>
<dbReference type="RefSeq" id="WP_011397550.1">
    <property type="nucleotide sequence ID" value="NC_007645.1"/>
</dbReference>
<dbReference type="AlphaFoldDB" id="Q2SFU2"/>
<dbReference type="eggNOG" id="ENOG502ZN2I">
    <property type="taxonomic scope" value="Bacteria"/>
</dbReference>
<sequence length="168" mass="18153">MKTKQRLISLTAGALLGAASAFSFADVESSAYYLNPVIYADGAAHALPITSGGGTIAYVYVSNVDTRAVFFNAECSVQSADNYTWFDINLEVTYPNGSVSIIAPSNSDNAFCTGHGNNILGTWSSNETHGTFYASQTGWYRIRVIGQLMGYTNGERVRMDDMSLIVMD</sequence>
<gene>
    <name evidence="2" type="ordered locus">HCH_03749</name>
</gene>
<dbReference type="OrthoDB" id="6203642at2"/>
<dbReference type="HOGENOM" id="CLU_1649749_0_0_6"/>
<reference evidence="2 3" key="1">
    <citation type="journal article" date="2005" name="Nucleic Acids Res.">
        <title>Genomic blueprint of Hahella chejuensis, a marine microbe producing an algicidal agent.</title>
        <authorList>
            <person name="Jeong H."/>
            <person name="Yim J.H."/>
            <person name="Lee C."/>
            <person name="Choi S.-H."/>
            <person name="Park Y.K."/>
            <person name="Yoon S.H."/>
            <person name="Hur C.-G."/>
            <person name="Kang H.-Y."/>
            <person name="Kim D."/>
            <person name="Lee H.H."/>
            <person name="Park K.H."/>
            <person name="Park S.-H."/>
            <person name="Park H.-S."/>
            <person name="Lee H.K."/>
            <person name="Oh T.K."/>
            <person name="Kim J.F."/>
        </authorList>
    </citation>
    <scope>NUCLEOTIDE SEQUENCE [LARGE SCALE GENOMIC DNA]</scope>
    <source>
        <strain evidence="2 3">KCTC 2396</strain>
    </source>
</reference>
<dbReference type="Proteomes" id="UP000000238">
    <property type="component" value="Chromosome"/>
</dbReference>
<keyword evidence="1" id="KW-0732">Signal</keyword>
<protein>
    <submittedName>
        <fullName evidence="2">Uncharacterized protein</fullName>
    </submittedName>
</protein>
<keyword evidence="3" id="KW-1185">Reference proteome</keyword>
<proteinExistence type="predicted"/>
<evidence type="ECO:0000313" key="3">
    <source>
        <dbReference type="Proteomes" id="UP000000238"/>
    </source>
</evidence>
<evidence type="ECO:0000256" key="1">
    <source>
        <dbReference type="SAM" id="SignalP"/>
    </source>
</evidence>
<evidence type="ECO:0000313" key="2">
    <source>
        <dbReference type="EMBL" id="ABC30482.1"/>
    </source>
</evidence>
<feature type="signal peptide" evidence="1">
    <location>
        <begin position="1"/>
        <end position="25"/>
    </location>
</feature>